<feature type="transmembrane region" description="Helical" evidence="1">
    <location>
        <begin position="12"/>
        <end position="35"/>
    </location>
</feature>
<feature type="transmembrane region" description="Helical" evidence="1">
    <location>
        <begin position="41"/>
        <end position="60"/>
    </location>
</feature>
<evidence type="ECO:0000313" key="2">
    <source>
        <dbReference type="EMBL" id="GCF93900.1"/>
    </source>
</evidence>
<evidence type="ECO:0000256" key="1">
    <source>
        <dbReference type="SAM" id="Phobius"/>
    </source>
</evidence>
<name>A0A4P5P7U3_9ENTE</name>
<comment type="caution">
    <text evidence="2">The sequence shown here is derived from an EMBL/GenBank/DDBJ whole genome shotgun (WGS) entry which is preliminary data.</text>
</comment>
<keyword evidence="1" id="KW-0472">Membrane</keyword>
<organism evidence="2 3">
    <name type="scientific">Enterococcus florum</name>
    <dbReference type="NCBI Taxonomy" id="2480627"/>
    <lineage>
        <taxon>Bacteria</taxon>
        <taxon>Bacillati</taxon>
        <taxon>Bacillota</taxon>
        <taxon>Bacilli</taxon>
        <taxon>Lactobacillales</taxon>
        <taxon>Enterococcaceae</taxon>
        <taxon>Enterococcus</taxon>
    </lineage>
</organism>
<feature type="transmembrane region" description="Helical" evidence="1">
    <location>
        <begin position="248"/>
        <end position="275"/>
    </location>
</feature>
<sequence>MEHLKKYGRMVTATTPFVLSNTLILIPYILYIHLINERHTVTILPFVLFYTFRMTSIFLIRGLNRSIEKYTLQMLGLLLGGIGTVFSFLGPLYFPFFLIGSVCLGLGAAWFPPANTSVNFYERSQGYRTIHSHQYLFALLLLIPLFVGISGTAEIRLWSVLGVYSIYFVLAYGTVRRYPHYELDFKDMQKTIFVDRELLWFLLFSAALILLRSARLLWNETYLNGAIVLFCGIFLVGLLLFQRKKLKLPLWVNTLTFFNGMCGNFIFLFGAFYVGGVYGKANMATHLFLPYVIGMVAALLAARKLQEIGRDVFTVQWLGLLLSLLLLLMTPWFSLGIACLTFFQKGTSSWLNRWFYQADALPESQRITAKYAVSNKGSIVHQFLLMGLIALILSCKQLPVRELFLLPTLPHGTTSLAAAMVLAKNWSCIGMLLGLIMIRRVKKNNAHRD</sequence>
<keyword evidence="1" id="KW-1133">Transmembrane helix</keyword>
<dbReference type="OrthoDB" id="2243815at2"/>
<feature type="transmembrane region" description="Helical" evidence="1">
    <location>
        <begin position="135"/>
        <end position="151"/>
    </location>
</feature>
<dbReference type="AlphaFoldDB" id="A0A4P5P7U3"/>
<reference evidence="3" key="1">
    <citation type="submission" date="2019-02" db="EMBL/GenBank/DDBJ databases">
        <title>Draft genome sequence of Enterococcus sp. Gos25-1.</title>
        <authorList>
            <person name="Tanaka N."/>
            <person name="Shiwa Y."/>
            <person name="Fujita N."/>
        </authorList>
    </citation>
    <scope>NUCLEOTIDE SEQUENCE [LARGE SCALE GENOMIC DNA]</scope>
    <source>
        <strain evidence="3">Gos25-1</strain>
    </source>
</reference>
<feature type="transmembrane region" description="Helical" evidence="1">
    <location>
        <begin position="222"/>
        <end position="241"/>
    </location>
</feature>
<evidence type="ECO:0008006" key="4">
    <source>
        <dbReference type="Google" id="ProtNLM"/>
    </source>
</evidence>
<gene>
    <name evidence="2" type="ORF">NRIC_17910</name>
</gene>
<dbReference type="RefSeq" id="WP_146622334.1">
    <property type="nucleotide sequence ID" value="NZ_BJCC01000013.1"/>
</dbReference>
<keyword evidence="3" id="KW-1185">Reference proteome</keyword>
<feature type="transmembrane region" description="Helical" evidence="1">
    <location>
        <begin position="72"/>
        <end position="90"/>
    </location>
</feature>
<evidence type="ECO:0000313" key="3">
    <source>
        <dbReference type="Proteomes" id="UP000290567"/>
    </source>
</evidence>
<proteinExistence type="predicted"/>
<feature type="transmembrane region" description="Helical" evidence="1">
    <location>
        <begin position="317"/>
        <end position="343"/>
    </location>
</feature>
<feature type="transmembrane region" description="Helical" evidence="1">
    <location>
        <begin position="287"/>
        <end position="305"/>
    </location>
</feature>
<keyword evidence="1" id="KW-0812">Transmembrane</keyword>
<feature type="transmembrane region" description="Helical" evidence="1">
    <location>
        <begin position="416"/>
        <end position="438"/>
    </location>
</feature>
<dbReference type="Proteomes" id="UP000290567">
    <property type="component" value="Unassembled WGS sequence"/>
</dbReference>
<accession>A0A4P5P7U3</accession>
<dbReference type="EMBL" id="BJCC01000013">
    <property type="protein sequence ID" value="GCF93900.1"/>
    <property type="molecule type" value="Genomic_DNA"/>
</dbReference>
<feature type="transmembrane region" description="Helical" evidence="1">
    <location>
        <begin position="157"/>
        <end position="178"/>
    </location>
</feature>
<protein>
    <recommendedName>
        <fullName evidence="4">MFS transporter</fullName>
    </recommendedName>
</protein>
<feature type="transmembrane region" description="Helical" evidence="1">
    <location>
        <begin position="198"/>
        <end position="216"/>
    </location>
</feature>